<dbReference type="InterPro" id="IPR012938">
    <property type="entry name" value="Glc/Sorbosone_DH"/>
</dbReference>
<name>A0A2M8QBZ1_9CHLR</name>
<accession>A0A2M8QBZ1</accession>
<feature type="domain" description="Glucose/Sorbosone dehydrogenase" evidence="1">
    <location>
        <begin position="39"/>
        <end position="383"/>
    </location>
</feature>
<dbReference type="InterPro" id="IPR011042">
    <property type="entry name" value="6-blade_b-propeller_TolB-like"/>
</dbReference>
<dbReference type="EMBL" id="PGTN01000055">
    <property type="protein sequence ID" value="PJF47314.1"/>
    <property type="molecule type" value="Genomic_DNA"/>
</dbReference>
<reference evidence="2 3" key="1">
    <citation type="submission" date="2017-11" db="EMBL/GenBank/DDBJ databases">
        <title>Evolution of Phototrophy in the Chloroflexi Phylum Driven by Horizontal Gene Transfer.</title>
        <authorList>
            <person name="Ward L.M."/>
            <person name="Hemp J."/>
            <person name="Shih P.M."/>
            <person name="Mcglynn S.E."/>
            <person name="Fischer W."/>
        </authorList>
    </citation>
    <scope>NUCLEOTIDE SEQUENCE [LARGE SCALE GENOMIC DNA]</scope>
    <source>
        <strain evidence="2">JP3_7</strain>
    </source>
</reference>
<dbReference type="Pfam" id="PF07995">
    <property type="entry name" value="GSDH"/>
    <property type="match status" value="1"/>
</dbReference>
<dbReference type="SUPFAM" id="SSF63829">
    <property type="entry name" value="Calcium-dependent phosphotriesterase"/>
    <property type="match status" value="1"/>
</dbReference>
<proteinExistence type="predicted"/>
<dbReference type="AlphaFoldDB" id="A0A2M8QBZ1"/>
<organism evidence="2 3">
    <name type="scientific">Candidatus Thermofonsia Clade 3 bacterium</name>
    <dbReference type="NCBI Taxonomy" id="2364212"/>
    <lineage>
        <taxon>Bacteria</taxon>
        <taxon>Bacillati</taxon>
        <taxon>Chloroflexota</taxon>
        <taxon>Candidatus Thermofontia</taxon>
        <taxon>Candidatus Thermofonsia Clade 3</taxon>
    </lineage>
</organism>
<comment type="caution">
    <text evidence="2">The sequence shown here is derived from an EMBL/GenBank/DDBJ whole genome shotgun (WGS) entry which is preliminary data.</text>
</comment>
<dbReference type="InterPro" id="IPR011041">
    <property type="entry name" value="Quinoprot_gluc/sorb_DH_b-prop"/>
</dbReference>
<evidence type="ECO:0000313" key="2">
    <source>
        <dbReference type="EMBL" id="PJF47314.1"/>
    </source>
</evidence>
<dbReference type="PANTHER" id="PTHR19328:SF13">
    <property type="entry name" value="HIPL1 PROTEIN"/>
    <property type="match status" value="1"/>
</dbReference>
<dbReference type="Proteomes" id="UP000230790">
    <property type="component" value="Unassembled WGS sequence"/>
</dbReference>
<dbReference type="Gene3D" id="2.120.10.30">
    <property type="entry name" value="TolB, C-terminal domain"/>
    <property type="match status" value="1"/>
</dbReference>
<evidence type="ECO:0000259" key="1">
    <source>
        <dbReference type="Pfam" id="PF07995"/>
    </source>
</evidence>
<gene>
    <name evidence="2" type="ORF">CUN48_09290</name>
</gene>
<protein>
    <recommendedName>
        <fullName evidence="1">Glucose/Sorbosone dehydrogenase domain-containing protein</fullName>
    </recommendedName>
</protein>
<evidence type="ECO:0000313" key="3">
    <source>
        <dbReference type="Proteomes" id="UP000230790"/>
    </source>
</evidence>
<dbReference type="PANTHER" id="PTHR19328">
    <property type="entry name" value="HEDGEHOG-INTERACTING PROTEIN"/>
    <property type="match status" value="1"/>
</dbReference>
<dbReference type="SUPFAM" id="SSF50952">
    <property type="entry name" value="Soluble quinoprotein glucose dehydrogenase"/>
    <property type="match status" value="1"/>
</dbReference>
<sequence>MLIIVLSAPFFIAGTSQAKTIRALEVPPGFKVEPITANLELPTTFTFAPDGRVFIAEKAGRVKVWKDGVLYARPLIDIRDEVNSFVDRGLIGMALDPNFAENGWIYLLYAWDAPGQAKDVDEPRRSRLVRYTVEGDVVRPNSAFVLFDDHWNYTQNHSVGTLKFDKRGLLWVSLGEGSLSAMPDKLSLTALDINTLQGKVLRIDPRTGNGVPGNPFYDPRFPKRARSRVWSYGYRNPFRFALHPETQLPYVGDVGWNTYEMLMIATKGSNFGWPCVEGIMDVPQFQSMPECRGINVKTTTPKELSYHHNENNASVTAGDFNTGDHFPPEMKGNFFWGDYSTQVINRTVLDERGRFKETIPFGKQMGEPVDIQFGPDGALWYLSIYSGGLRRIVYEARPVGALATITRPAASNKPSATILAPFDGDTYLAGQTVRLRGETRNAVAAEWRITRYDGRRATPITYTTGLQASFVMPADLRDDGFVEAIFTATDGKGNLAATKVNIYPFPSDGYIRAWWLNGGYPYGTLDDDVLPGGEANYIARPGDKTAWAIRSPSRNINLLNYITPSRKTVAYAFVWIESAEDRKGLLGMNSDDGLAAWLNGKEIWRNKVSRYMPDDLRDIDLPPIELKRGYNALLLKIDTNDGDWQFKARVLNPDGSIMRDVAAKLVQAPTQ</sequence>